<dbReference type="Pfam" id="PF02781">
    <property type="entry name" value="G6PD_C"/>
    <property type="match status" value="1"/>
</dbReference>
<evidence type="ECO:0000256" key="5">
    <source>
        <dbReference type="ARBA" id="ARBA00023002"/>
    </source>
</evidence>
<dbReference type="PANTHER" id="PTHR23429">
    <property type="entry name" value="GLUCOSE-6-PHOSPHATE 1-DEHYDROGENASE G6PD"/>
    <property type="match status" value="1"/>
</dbReference>
<gene>
    <name evidence="9" type="ORF">MNBD_ALPHA05-2446</name>
</gene>
<evidence type="ECO:0000259" key="7">
    <source>
        <dbReference type="Pfam" id="PF00479"/>
    </source>
</evidence>
<dbReference type="PRINTS" id="PR00079">
    <property type="entry name" value="G6PDHDRGNASE"/>
</dbReference>
<evidence type="ECO:0000256" key="6">
    <source>
        <dbReference type="ARBA" id="ARBA00023277"/>
    </source>
</evidence>
<dbReference type="GO" id="GO:0004345">
    <property type="term" value="F:glucose-6-phosphate dehydrogenase activity"/>
    <property type="evidence" value="ECO:0007669"/>
    <property type="project" value="UniProtKB-EC"/>
</dbReference>
<dbReference type="EMBL" id="UOEH01000501">
    <property type="protein sequence ID" value="VAW06121.1"/>
    <property type="molecule type" value="Genomic_DNA"/>
</dbReference>
<feature type="domain" description="Glucose-6-phosphate dehydrogenase C-terminal" evidence="8">
    <location>
        <begin position="198"/>
        <end position="325"/>
    </location>
</feature>
<dbReference type="InterPro" id="IPR036291">
    <property type="entry name" value="NAD(P)-bd_dom_sf"/>
</dbReference>
<dbReference type="UniPathway" id="UPA00115"/>
<dbReference type="PROSITE" id="PS00069">
    <property type="entry name" value="G6P_DEHYDROGENASE"/>
    <property type="match status" value="1"/>
</dbReference>
<dbReference type="InterPro" id="IPR022675">
    <property type="entry name" value="G6P_DH_C"/>
</dbReference>
<dbReference type="Pfam" id="PF00479">
    <property type="entry name" value="G6PD_N"/>
    <property type="match status" value="1"/>
</dbReference>
<proteinExistence type="inferred from homology"/>
<evidence type="ECO:0000256" key="2">
    <source>
        <dbReference type="ARBA" id="ARBA00009975"/>
    </source>
</evidence>
<evidence type="ECO:0000313" key="9">
    <source>
        <dbReference type="EMBL" id="VAW06121.1"/>
    </source>
</evidence>
<dbReference type="GO" id="GO:0006006">
    <property type="term" value="P:glucose metabolic process"/>
    <property type="evidence" value="ECO:0007669"/>
    <property type="project" value="UniProtKB-KW"/>
</dbReference>
<dbReference type="InterPro" id="IPR022674">
    <property type="entry name" value="G6P_DH_NAD-bd"/>
</dbReference>
<keyword evidence="3" id="KW-0313">Glucose metabolism</keyword>
<dbReference type="PANTHER" id="PTHR23429:SF0">
    <property type="entry name" value="GLUCOSE-6-PHOSPHATE 1-DEHYDROGENASE"/>
    <property type="match status" value="1"/>
</dbReference>
<protein>
    <submittedName>
        <fullName evidence="9">Glucose-6-phosphate 1-dehydrogenase</fullName>
        <ecNumber evidence="9">1.1.1.49</ecNumber>
    </submittedName>
</protein>
<dbReference type="AlphaFoldDB" id="A0A3B0SIR6"/>
<dbReference type="GO" id="GO:0050661">
    <property type="term" value="F:NADP binding"/>
    <property type="evidence" value="ECO:0007669"/>
    <property type="project" value="InterPro"/>
</dbReference>
<dbReference type="InterPro" id="IPR019796">
    <property type="entry name" value="G6P_DH_AS"/>
</dbReference>
<evidence type="ECO:0000256" key="1">
    <source>
        <dbReference type="ARBA" id="ARBA00004937"/>
    </source>
</evidence>
<accession>A0A3B0SIR6</accession>
<dbReference type="SUPFAM" id="SSF55347">
    <property type="entry name" value="Glyceraldehyde-3-phosphate dehydrogenase-like, C-terminal domain"/>
    <property type="match status" value="1"/>
</dbReference>
<dbReference type="GO" id="GO:0009051">
    <property type="term" value="P:pentose-phosphate shunt, oxidative branch"/>
    <property type="evidence" value="ECO:0007669"/>
    <property type="project" value="TreeGrafter"/>
</dbReference>
<keyword evidence="6" id="KW-0119">Carbohydrate metabolism</keyword>
<dbReference type="GO" id="GO:0005829">
    <property type="term" value="C:cytosol"/>
    <property type="evidence" value="ECO:0007669"/>
    <property type="project" value="TreeGrafter"/>
</dbReference>
<keyword evidence="4" id="KW-0521">NADP</keyword>
<dbReference type="Gene3D" id="3.40.50.720">
    <property type="entry name" value="NAD(P)-binding Rossmann-like Domain"/>
    <property type="match status" value="1"/>
</dbReference>
<dbReference type="Gene3D" id="3.30.360.10">
    <property type="entry name" value="Dihydrodipicolinate Reductase, domain 2"/>
    <property type="match status" value="1"/>
</dbReference>
<organism evidence="9">
    <name type="scientific">hydrothermal vent metagenome</name>
    <dbReference type="NCBI Taxonomy" id="652676"/>
    <lineage>
        <taxon>unclassified sequences</taxon>
        <taxon>metagenomes</taxon>
        <taxon>ecological metagenomes</taxon>
    </lineage>
</organism>
<dbReference type="SUPFAM" id="SSF51735">
    <property type="entry name" value="NAD(P)-binding Rossmann-fold domains"/>
    <property type="match status" value="1"/>
</dbReference>
<comment type="pathway">
    <text evidence="1">Carbohydrate degradation; pentose phosphate pathway; D-ribulose 5-phosphate from D-glucose 6-phosphate (oxidative stage): step 1/3.</text>
</comment>
<evidence type="ECO:0000256" key="3">
    <source>
        <dbReference type="ARBA" id="ARBA00022526"/>
    </source>
</evidence>
<dbReference type="EC" id="1.1.1.49" evidence="9"/>
<reference evidence="9" key="1">
    <citation type="submission" date="2018-06" db="EMBL/GenBank/DDBJ databases">
        <authorList>
            <person name="Zhirakovskaya E."/>
        </authorList>
    </citation>
    <scope>NUCLEOTIDE SEQUENCE</scope>
</reference>
<evidence type="ECO:0000259" key="8">
    <source>
        <dbReference type="Pfam" id="PF02781"/>
    </source>
</evidence>
<keyword evidence="5 9" id="KW-0560">Oxidoreductase</keyword>
<name>A0A3B0SIR6_9ZZZZ</name>
<evidence type="ECO:0000256" key="4">
    <source>
        <dbReference type="ARBA" id="ARBA00022857"/>
    </source>
</evidence>
<dbReference type="InterPro" id="IPR001282">
    <property type="entry name" value="G6P_DH"/>
</dbReference>
<feature type="domain" description="Glucose-6-phosphate dehydrogenase NAD-binding" evidence="7">
    <location>
        <begin position="19"/>
        <end position="195"/>
    </location>
</feature>
<comment type="similarity">
    <text evidence="2">Belongs to the glucose-6-phosphate dehydrogenase family.</text>
</comment>
<sequence length="325" mass="35537">MEERSSSPQLLPVGAFDLIVFGAAGDLALRKLVPSLFHRWRDGQIPATSRIVGASRTALDDDSYRALTLESFKKFHPGEAIDEKEWRAFSEQLFYVELDVLDGGSNWKALGDKLGDMAGKQRIFYLALPPGLYGDVCRNINAAGLKTPGARIVLEKPIGHDLQSARAVNDAVGSVFAEDEIFRIDHYLGKETVQNLIVLRFMNSLFEPVWNANAIDHVEITVAETIGAGGRAGYYDNAGAMRDMVQNHLLQLLCLVAMEPPFDLESDTVRDEKLKVLRALRPITAQSVREASVRGQYGPGASDGAAVEGYAEELGKPTATETFAA</sequence>
<feature type="non-terminal residue" evidence="9">
    <location>
        <position position="325"/>
    </location>
</feature>